<accession>A0AA37UQH0</accession>
<evidence type="ECO:0000313" key="8">
    <source>
        <dbReference type="EMBL" id="GMA29855.1"/>
    </source>
</evidence>
<feature type="transmembrane region" description="Helical" evidence="7">
    <location>
        <begin position="312"/>
        <end position="336"/>
    </location>
</feature>
<keyword evidence="5 7" id="KW-0472">Membrane</keyword>
<dbReference type="RefSeq" id="WP_284234323.1">
    <property type="nucleotide sequence ID" value="NZ_BSUL01000001.1"/>
</dbReference>
<evidence type="ECO:0000256" key="6">
    <source>
        <dbReference type="SAM" id="MobiDB-lite"/>
    </source>
</evidence>
<dbReference type="EMBL" id="BSUL01000001">
    <property type="protein sequence ID" value="GMA29855.1"/>
    <property type="molecule type" value="Genomic_DNA"/>
</dbReference>
<evidence type="ECO:0000313" key="9">
    <source>
        <dbReference type="Proteomes" id="UP001157160"/>
    </source>
</evidence>
<keyword evidence="9" id="KW-1185">Reference proteome</keyword>
<evidence type="ECO:0000256" key="5">
    <source>
        <dbReference type="ARBA" id="ARBA00023136"/>
    </source>
</evidence>
<organism evidence="8 9">
    <name type="scientific">Arenivirga flava</name>
    <dbReference type="NCBI Taxonomy" id="1930060"/>
    <lineage>
        <taxon>Bacteria</taxon>
        <taxon>Bacillati</taxon>
        <taxon>Actinomycetota</taxon>
        <taxon>Actinomycetes</taxon>
        <taxon>Micrococcales</taxon>
        <taxon>Microbacteriaceae</taxon>
        <taxon>Arenivirga</taxon>
    </lineage>
</organism>
<dbReference type="GO" id="GO:0022857">
    <property type="term" value="F:transmembrane transporter activity"/>
    <property type="evidence" value="ECO:0007669"/>
    <property type="project" value="InterPro"/>
</dbReference>
<dbReference type="AlphaFoldDB" id="A0AA37UQH0"/>
<name>A0AA37UQH0_9MICO</name>
<reference evidence="8 9" key="1">
    <citation type="journal article" date="2014" name="Int. J. Syst. Evol. Microbiol.">
        <title>Complete genome sequence of Corynebacterium casei LMG S-19264T (=DSM 44701T), isolated from a smear-ripened cheese.</title>
        <authorList>
            <consortium name="US DOE Joint Genome Institute (JGI-PGF)"/>
            <person name="Walter F."/>
            <person name="Albersmeier A."/>
            <person name="Kalinowski J."/>
            <person name="Ruckert C."/>
        </authorList>
    </citation>
    <scope>NUCLEOTIDE SEQUENCE [LARGE SCALE GENOMIC DNA]</scope>
    <source>
        <strain evidence="8 9">NBRC 112289</strain>
    </source>
</reference>
<feature type="transmembrane region" description="Helical" evidence="7">
    <location>
        <begin position="121"/>
        <end position="140"/>
    </location>
</feature>
<dbReference type="GO" id="GO:0005886">
    <property type="term" value="C:plasma membrane"/>
    <property type="evidence" value="ECO:0007669"/>
    <property type="project" value="UniProtKB-SubCell"/>
</dbReference>
<comment type="subcellular location">
    <subcellularLocation>
        <location evidence="1">Cell membrane</location>
        <topology evidence="1">Multi-pass membrane protein</topology>
    </subcellularLocation>
</comment>
<comment type="caution">
    <text evidence="8">The sequence shown here is derived from an EMBL/GenBank/DDBJ whole genome shotgun (WGS) entry which is preliminary data.</text>
</comment>
<feature type="transmembrane region" description="Helical" evidence="7">
    <location>
        <begin position="348"/>
        <end position="371"/>
    </location>
</feature>
<dbReference type="Pfam" id="PF02653">
    <property type="entry name" value="BPD_transp_2"/>
    <property type="match status" value="1"/>
</dbReference>
<keyword evidence="3 7" id="KW-0812">Transmembrane</keyword>
<evidence type="ECO:0000256" key="1">
    <source>
        <dbReference type="ARBA" id="ARBA00004651"/>
    </source>
</evidence>
<dbReference type="CDD" id="cd06580">
    <property type="entry name" value="TM_PBP1_transp_TpRbsC_like"/>
    <property type="match status" value="1"/>
</dbReference>
<sequence>MTAVTTAARRRDPAVLGRRVLAALTGTVTVSILGALVAVGVLLVAIGQNPFAVYGTLLEGSLTGRGLVTTLQRSVPLVGLSIALIYSFRAGVFNLGGQGQFLVGGLASVVTALALPGTGVLGILAACAAGVVAGAAWGTVPGVIQVTLGPPVLVTSLLLNYIGIAGVSYVISLLKPPSASDQATPTISEDLQISALVPARSPLGEAMGQALERNDVLLLAARGLNWSFVVVILLVIATILFNRRTATGFEAGVTGLNGAFARNVGIRSSRVVLTSLAISGGLAGLIGALVVLGTNFRLLDGQFEATGYAMTAILVVLLGRSSPIGAVLAGFFFSMLQVGGEELNRTFALSPAIASIIQALVIFLVVLRLGIPYVTQRLRRRAEAAATGERIEEVPDAAPTPRDTTTVKEG</sequence>
<feature type="transmembrane region" description="Helical" evidence="7">
    <location>
        <begin position="223"/>
        <end position="241"/>
    </location>
</feature>
<proteinExistence type="predicted"/>
<dbReference type="Proteomes" id="UP001157160">
    <property type="component" value="Unassembled WGS sequence"/>
</dbReference>
<feature type="transmembrane region" description="Helical" evidence="7">
    <location>
        <begin position="20"/>
        <end position="46"/>
    </location>
</feature>
<feature type="region of interest" description="Disordered" evidence="6">
    <location>
        <begin position="389"/>
        <end position="410"/>
    </location>
</feature>
<dbReference type="InterPro" id="IPR001851">
    <property type="entry name" value="ABC_transp_permease"/>
</dbReference>
<feature type="transmembrane region" description="Helical" evidence="7">
    <location>
        <begin position="152"/>
        <end position="171"/>
    </location>
</feature>
<evidence type="ECO:0000256" key="3">
    <source>
        <dbReference type="ARBA" id="ARBA00022692"/>
    </source>
</evidence>
<evidence type="ECO:0000256" key="4">
    <source>
        <dbReference type="ARBA" id="ARBA00022989"/>
    </source>
</evidence>
<keyword evidence="4 7" id="KW-1133">Transmembrane helix</keyword>
<feature type="transmembrane region" description="Helical" evidence="7">
    <location>
        <begin position="271"/>
        <end position="292"/>
    </location>
</feature>
<feature type="transmembrane region" description="Helical" evidence="7">
    <location>
        <begin position="66"/>
        <end position="88"/>
    </location>
</feature>
<keyword evidence="2" id="KW-1003">Cell membrane</keyword>
<evidence type="ECO:0000256" key="7">
    <source>
        <dbReference type="SAM" id="Phobius"/>
    </source>
</evidence>
<evidence type="ECO:0000256" key="2">
    <source>
        <dbReference type="ARBA" id="ARBA00022475"/>
    </source>
</evidence>
<gene>
    <name evidence="8" type="ORF">GCM10025874_31080</name>
</gene>
<protein>
    <submittedName>
        <fullName evidence="8">ABC transporter permease</fullName>
    </submittedName>
</protein>
<dbReference type="PANTHER" id="PTHR47089:SF1">
    <property type="entry name" value="GUANOSINE ABC TRANSPORTER PERMEASE PROTEIN NUPP"/>
    <property type="match status" value="1"/>
</dbReference>
<dbReference type="PANTHER" id="PTHR47089">
    <property type="entry name" value="ABC TRANSPORTER, PERMEASE PROTEIN"/>
    <property type="match status" value="1"/>
</dbReference>